<evidence type="ECO:0000313" key="1">
    <source>
        <dbReference type="EnsemblMetazoa" id="BGLB020821-PA"/>
    </source>
</evidence>
<dbReference type="VEuPathDB" id="VectorBase:BGLAX_034431"/>
<name>A0A2C9KKQ4_BIOGL</name>
<evidence type="ECO:0008006" key="3">
    <source>
        <dbReference type="Google" id="ProtNLM"/>
    </source>
</evidence>
<organism evidence="1 2">
    <name type="scientific">Biomphalaria glabrata</name>
    <name type="common">Bloodfluke planorb</name>
    <name type="synonym">Freshwater snail</name>
    <dbReference type="NCBI Taxonomy" id="6526"/>
    <lineage>
        <taxon>Eukaryota</taxon>
        <taxon>Metazoa</taxon>
        <taxon>Spiralia</taxon>
        <taxon>Lophotrochozoa</taxon>
        <taxon>Mollusca</taxon>
        <taxon>Gastropoda</taxon>
        <taxon>Heterobranchia</taxon>
        <taxon>Euthyneura</taxon>
        <taxon>Panpulmonata</taxon>
        <taxon>Hygrophila</taxon>
        <taxon>Lymnaeoidea</taxon>
        <taxon>Planorbidae</taxon>
        <taxon>Biomphalaria</taxon>
    </lineage>
</organism>
<dbReference type="Gene3D" id="3.90.175.10">
    <property type="entry name" value="Diphtheria Toxin, domain 1"/>
    <property type="match status" value="1"/>
</dbReference>
<dbReference type="VEuPathDB" id="VectorBase:BGLB020821"/>
<reference evidence="1" key="1">
    <citation type="submission" date="2020-05" db="UniProtKB">
        <authorList>
            <consortium name="EnsemblMetazoa"/>
        </authorList>
    </citation>
    <scope>IDENTIFICATION</scope>
    <source>
        <strain evidence="1">BB02</strain>
    </source>
</reference>
<evidence type="ECO:0000313" key="2">
    <source>
        <dbReference type="Proteomes" id="UP000076420"/>
    </source>
</evidence>
<accession>A0A2C9KKQ4</accession>
<dbReference type="EnsemblMetazoa" id="BGLB020821-RA">
    <property type="protein sequence ID" value="BGLB020821-PA"/>
    <property type="gene ID" value="BGLB020821"/>
</dbReference>
<dbReference type="AlphaFoldDB" id="A0A2C9KKQ4"/>
<proteinExistence type="predicted"/>
<dbReference type="Proteomes" id="UP000076420">
    <property type="component" value="Unassembled WGS sequence"/>
</dbReference>
<gene>
    <name evidence="1" type="primary">106051484</name>
</gene>
<dbReference type="SUPFAM" id="SSF56399">
    <property type="entry name" value="ADP-ribosylation"/>
    <property type="match status" value="1"/>
</dbReference>
<protein>
    <recommendedName>
        <fullName evidence="3">PARP catalytic domain-containing protein</fullName>
    </recommendedName>
</protein>
<sequence>MADADEKLRQIVSIINSLTCQLSKITGLTLKISCTEPRPVSSISWLCAGVQYHFPNNDLKQPCDISNKVVSFQLEMGLIFLEKLRSVLDKYIIAYLVSSKNITTKFKKLLQTKNGLEEILKELDKITAHIVLHTFGIEDKTSSIPTVDYFSQKKKQILSIKRLKVNQLQTIFIDSEHQFSMSESALVCNFLCLNQDLINMIESLSLKKREHEDIVYFLRKQLKVNEGEFKNSRDESFAKDLSILGFTKRGISILLATIPKDVVNSEVASYWAEQFIETFYRSHPVLSDTNRPRYIFSNSLDTWYTQEILCNDQVEPYNSIVSLDITMINCTAKGERLVEDFLLNHQSEDRTYLFLYHITSHETVHSLLTSGFQLNSGKGRQDFSTGKGVYFFEELQEAKKWGGIASEMRQAVIVYRINMQLLDKTGLNLIENEEEWKSIIKCSRTEDCDPSSTLKNITYVRGHKCLNAEQVSSGKSLAMGFGKSALQLCILDEGFLNRLTSFKNLFCVIFY</sequence>
<dbReference type="KEGG" id="bgt:106051484"/>